<name>A0A7V0LU66_UNCW3</name>
<dbReference type="EMBL" id="DRDR01000090">
    <property type="protein sequence ID" value="HDL60228.1"/>
    <property type="molecule type" value="Genomic_DNA"/>
</dbReference>
<proteinExistence type="predicted"/>
<reference evidence="2" key="1">
    <citation type="journal article" date="2020" name="mSystems">
        <title>Genome- and Community-Level Interaction Insights into Carbon Utilization and Element Cycling Functions of Hydrothermarchaeota in Hydrothermal Sediment.</title>
        <authorList>
            <person name="Zhou Z."/>
            <person name="Liu Y."/>
            <person name="Xu W."/>
            <person name="Pan J."/>
            <person name="Luo Z.H."/>
            <person name="Li M."/>
        </authorList>
    </citation>
    <scope>NUCLEOTIDE SEQUENCE [LARGE SCALE GENOMIC DNA]</scope>
    <source>
        <strain evidence="2">HyVt-28</strain>
    </source>
</reference>
<gene>
    <name evidence="2" type="ORF">ENH14_02105</name>
</gene>
<dbReference type="Proteomes" id="UP000886381">
    <property type="component" value="Unassembled WGS sequence"/>
</dbReference>
<evidence type="ECO:0000313" key="2">
    <source>
        <dbReference type="EMBL" id="HDL60228.1"/>
    </source>
</evidence>
<feature type="coiled-coil region" evidence="1">
    <location>
        <begin position="40"/>
        <end position="67"/>
    </location>
</feature>
<organism evidence="2">
    <name type="scientific">candidate division WOR-3 bacterium</name>
    <dbReference type="NCBI Taxonomy" id="2052148"/>
    <lineage>
        <taxon>Bacteria</taxon>
        <taxon>Bacteria division WOR-3</taxon>
    </lineage>
</organism>
<dbReference type="AlphaFoldDB" id="A0A7V0LU66"/>
<accession>A0A7V0LU66</accession>
<evidence type="ECO:0000256" key="1">
    <source>
        <dbReference type="SAM" id="Coils"/>
    </source>
</evidence>
<comment type="caution">
    <text evidence="2">The sequence shown here is derived from an EMBL/GenBank/DDBJ whole genome shotgun (WGS) entry which is preliminary data.</text>
</comment>
<sequence>MFYYLWGRAYSLLPYIWYKSQILNPWFIYFYPPIPKNAELEMLKDFKKTLEEELKWIEERIKSLEEGKES</sequence>
<protein>
    <submittedName>
        <fullName evidence="2">Uncharacterized protein</fullName>
    </submittedName>
</protein>
<keyword evidence="1" id="KW-0175">Coiled coil</keyword>